<organism evidence="2 3">
    <name type="scientific">Chionoecetes opilio</name>
    <name type="common">Atlantic snow crab</name>
    <name type="synonym">Cancer opilio</name>
    <dbReference type="NCBI Taxonomy" id="41210"/>
    <lineage>
        <taxon>Eukaryota</taxon>
        <taxon>Metazoa</taxon>
        <taxon>Ecdysozoa</taxon>
        <taxon>Arthropoda</taxon>
        <taxon>Crustacea</taxon>
        <taxon>Multicrustacea</taxon>
        <taxon>Malacostraca</taxon>
        <taxon>Eumalacostraca</taxon>
        <taxon>Eucarida</taxon>
        <taxon>Decapoda</taxon>
        <taxon>Pleocyemata</taxon>
        <taxon>Brachyura</taxon>
        <taxon>Eubrachyura</taxon>
        <taxon>Majoidea</taxon>
        <taxon>Majidae</taxon>
        <taxon>Chionoecetes</taxon>
    </lineage>
</organism>
<protein>
    <submittedName>
        <fullName evidence="2">Uncharacterized protein</fullName>
    </submittedName>
</protein>
<name>A0A8J4YEY2_CHIOP</name>
<dbReference type="Proteomes" id="UP000770661">
    <property type="component" value="Unassembled WGS sequence"/>
</dbReference>
<evidence type="ECO:0000256" key="1">
    <source>
        <dbReference type="SAM" id="MobiDB-lite"/>
    </source>
</evidence>
<reference evidence="2" key="1">
    <citation type="submission" date="2020-07" db="EMBL/GenBank/DDBJ databases">
        <title>The High-quality genome of the commercially important snow crab, Chionoecetes opilio.</title>
        <authorList>
            <person name="Jeong J.-H."/>
            <person name="Ryu S."/>
        </authorList>
    </citation>
    <scope>NUCLEOTIDE SEQUENCE</scope>
    <source>
        <strain evidence="2">MADBK_172401_WGS</strain>
        <tissue evidence="2">Digestive gland</tissue>
    </source>
</reference>
<keyword evidence="3" id="KW-1185">Reference proteome</keyword>
<sequence length="134" mass="14951">MLEERLNVLEKKMPGYGGVRVVLPQYNTAPSLKHSTRQPRNPGIKESTEYLGADSTPITTSLQAFLSHNRTKASLTEYKSHKLLDHFKEGHTEVVVSTQSGRKSWHIKAEGLTRTHEEADTTIIVRAARANKSG</sequence>
<feature type="region of interest" description="Disordered" evidence="1">
    <location>
        <begin position="30"/>
        <end position="49"/>
    </location>
</feature>
<dbReference type="EMBL" id="JACEEZ010004889">
    <property type="protein sequence ID" value="KAG0726042.1"/>
    <property type="molecule type" value="Genomic_DNA"/>
</dbReference>
<gene>
    <name evidence="2" type="ORF">GWK47_037382</name>
</gene>
<proteinExistence type="predicted"/>
<dbReference type="AlphaFoldDB" id="A0A8J4YEY2"/>
<comment type="caution">
    <text evidence="2">The sequence shown here is derived from an EMBL/GenBank/DDBJ whole genome shotgun (WGS) entry which is preliminary data.</text>
</comment>
<accession>A0A8J4YEY2</accession>
<evidence type="ECO:0000313" key="3">
    <source>
        <dbReference type="Proteomes" id="UP000770661"/>
    </source>
</evidence>
<evidence type="ECO:0000313" key="2">
    <source>
        <dbReference type="EMBL" id="KAG0726042.1"/>
    </source>
</evidence>